<evidence type="ECO:0000313" key="2">
    <source>
        <dbReference type="EMBL" id="WAS91615.1"/>
    </source>
</evidence>
<keyword evidence="1" id="KW-0732">Signal</keyword>
<evidence type="ECO:0000313" key="3">
    <source>
        <dbReference type="Proteomes" id="UP001164459"/>
    </source>
</evidence>
<dbReference type="Proteomes" id="UP001164459">
    <property type="component" value="Chromosome"/>
</dbReference>
<accession>A0ABY7GXJ2</accession>
<organism evidence="2 3">
    <name type="scientific">Nannocystis punicea</name>
    <dbReference type="NCBI Taxonomy" id="2995304"/>
    <lineage>
        <taxon>Bacteria</taxon>
        <taxon>Pseudomonadati</taxon>
        <taxon>Myxococcota</taxon>
        <taxon>Polyangia</taxon>
        <taxon>Nannocystales</taxon>
        <taxon>Nannocystaceae</taxon>
        <taxon>Nannocystis</taxon>
    </lineage>
</organism>
<proteinExistence type="predicted"/>
<name>A0ABY7GXJ2_9BACT</name>
<protein>
    <submittedName>
        <fullName evidence="2">Uncharacterized protein</fullName>
    </submittedName>
</protein>
<gene>
    <name evidence="2" type="ORF">O0S08_35995</name>
</gene>
<evidence type="ECO:0000256" key="1">
    <source>
        <dbReference type="SAM" id="SignalP"/>
    </source>
</evidence>
<keyword evidence="3" id="KW-1185">Reference proteome</keyword>
<sequence>MIFARRSLAALAAAFLSLGATPASAAPIDNPGTTTFAWPSGASPLLAFNSTYKLHQAGSSLDLDVFSDGSFLFVGATTAYETVSPAVTVAAQTLKAQLQIIDVLGALDAATGDWDVTLTVRVRFQTAGNALPSSCNTTFFDIQVIEQNPQPGFVRFDLDPSEPFVIPAVTAAACGGAANASAINSALGLGGGTPAFEFYKVQQSPTLVGS</sequence>
<dbReference type="RefSeq" id="WP_269033977.1">
    <property type="nucleotide sequence ID" value="NZ_CP114040.1"/>
</dbReference>
<reference evidence="2" key="1">
    <citation type="submission" date="2022-11" db="EMBL/GenBank/DDBJ databases">
        <title>Minimal conservation of predation-associated metabolite biosynthetic gene clusters underscores biosynthetic potential of Myxococcota including descriptions for ten novel species: Archangium lansinium sp. nov., Myxococcus landrumus sp. nov., Nannocystis bai.</title>
        <authorList>
            <person name="Ahearne A."/>
            <person name="Stevens C."/>
            <person name="Dowd S."/>
        </authorList>
    </citation>
    <scope>NUCLEOTIDE SEQUENCE</scope>
    <source>
        <strain evidence="2">Fl3</strain>
    </source>
</reference>
<dbReference type="EMBL" id="CP114040">
    <property type="protein sequence ID" value="WAS91615.1"/>
    <property type="molecule type" value="Genomic_DNA"/>
</dbReference>
<feature type="chain" id="PRO_5047037533" evidence="1">
    <location>
        <begin position="26"/>
        <end position="210"/>
    </location>
</feature>
<feature type="signal peptide" evidence="1">
    <location>
        <begin position="1"/>
        <end position="25"/>
    </location>
</feature>